<dbReference type="OrthoDB" id="9781621at2"/>
<evidence type="ECO:0000256" key="3">
    <source>
        <dbReference type="ARBA" id="ARBA00022630"/>
    </source>
</evidence>
<protein>
    <recommendedName>
        <fullName evidence="2">NADH:ubiquinone reductase (non-electrogenic)</fullName>
        <ecNumber evidence="2">1.6.5.9</ecNumber>
    </recommendedName>
</protein>
<evidence type="ECO:0000256" key="7">
    <source>
        <dbReference type="ARBA" id="ARBA00023027"/>
    </source>
</evidence>
<dbReference type="RefSeq" id="WP_112305726.1">
    <property type="nucleotide sequence ID" value="NZ_QMDV01000003.1"/>
</dbReference>
<keyword evidence="7" id="KW-0520">NAD</keyword>
<evidence type="ECO:0000313" key="12">
    <source>
        <dbReference type="EMBL" id="RAU82133.1"/>
    </source>
</evidence>
<keyword evidence="4" id="KW-0274">FAD</keyword>
<keyword evidence="5" id="KW-0809">Transit peptide</keyword>
<accession>A0A364RCX2</accession>
<evidence type="ECO:0000256" key="9">
    <source>
        <dbReference type="SAM" id="Phobius"/>
    </source>
</evidence>
<comment type="catalytic activity">
    <reaction evidence="8">
        <text>a quinone + NADH + H(+) = a quinol + NAD(+)</text>
        <dbReference type="Rhea" id="RHEA:46160"/>
        <dbReference type="ChEBI" id="CHEBI:15378"/>
        <dbReference type="ChEBI" id="CHEBI:24646"/>
        <dbReference type="ChEBI" id="CHEBI:57540"/>
        <dbReference type="ChEBI" id="CHEBI:57945"/>
        <dbReference type="ChEBI" id="CHEBI:132124"/>
        <dbReference type="EC" id="1.6.5.9"/>
    </reaction>
</comment>
<dbReference type="EC" id="1.6.5.9" evidence="2"/>
<evidence type="ECO:0000256" key="6">
    <source>
        <dbReference type="ARBA" id="ARBA00023002"/>
    </source>
</evidence>
<dbReference type="SUPFAM" id="SSF51905">
    <property type="entry name" value="FAD/NAD(P)-binding domain"/>
    <property type="match status" value="1"/>
</dbReference>
<dbReference type="EMBL" id="QMDV01000003">
    <property type="protein sequence ID" value="RAU82133.1"/>
    <property type="molecule type" value="Genomic_DNA"/>
</dbReference>
<keyword evidence="6" id="KW-0560">Oxidoreductase</keyword>
<dbReference type="Pfam" id="PF07992">
    <property type="entry name" value="Pyr_redox_2"/>
    <property type="match status" value="1"/>
</dbReference>
<feature type="transmembrane region" description="Helical" evidence="9">
    <location>
        <begin position="380"/>
        <end position="402"/>
    </location>
</feature>
<organism evidence="12 13">
    <name type="scientific">Pontibacter arcticus</name>
    <dbReference type="NCBI Taxonomy" id="2080288"/>
    <lineage>
        <taxon>Bacteria</taxon>
        <taxon>Pseudomonadati</taxon>
        <taxon>Bacteroidota</taxon>
        <taxon>Cytophagia</taxon>
        <taxon>Cytophagales</taxon>
        <taxon>Hymenobacteraceae</taxon>
        <taxon>Pontibacter</taxon>
    </lineage>
</organism>
<reference evidence="12 13" key="1">
    <citation type="submission" date="2018-06" db="EMBL/GenBank/DDBJ databases">
        <authorList>
            <person name="Liu Z.-W."/>
        </authorList>
    </citation>
    <scope>NUCLEOTIDE SEQUENCE [LARGE SCALE GENOMIC DNA]</scope>
    <source>
        <strain evidence="12 13">2b14</strain>
    </source>
</reference>
<dbReference type="AlphaFoldDB" id="A0A364RCX2"/>
<dbReference type="Proteomes" id="UP000251692">
    <property type="component" value="Unassembled WGS sequence"/>
</dbReference>
<keyword evidence="9" id="KW-1133">Transmembrane helix</keyword>
<keyword evidence="9" id="KW-0812">Transmembrane</keyword>
<dbReference type="InterPro" id="IPR045024">
    <property type="entry name" value="NDH-2"/>
</dbReference>
<keyword evidence="3" id="KW-0285">Flavoprotein</keyword>
<dbReference type="Gene3D" id="3.50.50.100">
    <property type="match status" value="1"/>
</dbReference>
<sequence length="448" mass="50316">MLEPDQLSLNIPETTKKRVVIIGGGFGGINLAKKLKCREFQVVLLDRQNYHGFWPLLYQVATAGLEPDSIAEPLRKLFGGDEYEDFHFRLMRVTNINPVAKTVSTLVGDLRYDYLVIATGTKPNYFGNEQVKKFSFPLKQIPDALNLRSQLLQSFEQASMTTDPVTKQSLLNIVIVGAGPTGVELAGALSEMKRHVLPSDYPGLDFSKMNIFLVEGMDRVLPPMDPESSAKSQKYLEDMGIIIKLNTLVETYDGQVAILKNGEQIQTQTLIWAAGVAGALIDGLPEASVERGRILVNEYNQVLGFNDVFAIGDIAFMKSEEFPRGHPGVAQPAIQQGQLLAKNLKRIIRNEPLEPFKYFDKGSLAIIGRNRAVADLPKNIHLGGFLAWAIWLFVHVMALVGFRNKLVVLSNWVYKFFTYENGTRLIIRPFVRQGDRIKRQFIDKYNQE</sequence>
<dbReference type="PRINTS" id="PR00368">
    <property type="entry name" value="FADPNR"/>
</dbReference>
<evidence type="ECO:0000256" key="2">
    <source>
        <dbReference type="ARBA" id="ARBA00012637"/>
    </source>
</evidence>
<comment type="similarity">
    <text evidence="1">Belongs to the NADH dehydrogenase family.</text>
</comment>
<dbReference type="InterPro" id="IPR054585">
    <property type="entry name" value="NDH2-like_C"/>
</dbReference>
<proteinExistence type="inferred from homology"/>
<evidence type="ECO:0000313" key="13">
    <source>
        <dbReference type="Proteomes" id="UP000251692"/>
    </source>
</evidence>
<dbReference type="GO" id="GO:0050136">
    <property type="term" value="F:NADH dehydrogenase (quinone) (non-electrogenic) activity"/>
    <property type="evidence" value="ECO:0007669"/>
    <property type="project" value="UniProtKB-EC"/>
</dbReference>
<evidence type="ECO:0000256" key="1">
    <source>
        <dbReference type="ARBA" id="ARBA00005272"/>
    </source>
</evidence>
<comment type="caution">
    <text evidence="12">The sequence shown here is derived from an EMBL/GenBank/DDBJ whole genome shotgun (WGS) entry which is preliminary data.</text>
</comment>
<dbReference type="Pfam" id="PF22366">
    <property type="entry name" value="NDH2_C"/>
    <property type="match status" value="1"/>
</dbReference>
<evidence type="ECO:0000259" key="10">
    <source>
        <dbReference type="Pfam" id="PF07992"/>
    </source>
</evidence>
<evidence type="ECO:0000259" key="11">
    <source>
        <dbReference type="Pfam" id="PF22366"/>
    </source>
</evidence>
<keyword evidence="13" id="KW-1185">Reference proteome</keyword>
<gene>
    <name evidence="12" type="ORF">DP923_10000</name>
</gene>
<dbReference type="PANTHER" id="PTHR43706">
    <property type="entry name" value="NADH DEHYDROGENASE"/>
    <property type="match status" value="1"/>
</dbReference>
<evidence type="ECO:0000256" key="5">
    <source>
        <dbReference type="ARBA" id="ARBA00022946"/>
    </source>
</evidence>
<dbReference type="PANTHER" id="PTHR43706:SF47">
    <property type="entry name" value="EXTERNAL NADH-UBIQUINONE OXIDOREDUCTASE 1, MITOCHONDRIAL-RELATED"/>
    <property type="match status" value="1"/>
</dbReference>
<dbReference type="InterPro" id="IPR036188">
    <property type="entry name" value="FAD/NAD-bd_sf"/>
</dbReference>
<evidence type="ECO:0000256" key="4">
    <source>
        <dbReference type="ARBA" id="ARBA00022827"/>
    </source>
</evidence>
<keyword evidence="9" id="KW-0472">Membrane</keyword>
<reference evidence="12 13" key="2">
    <citation type="submission" date="2018-07" db="EMBL/GenBank/DDBJ databases">
        <title>Pontibacter sp. 2b14 genomic sequence and assembly.</title>
        <authorList>
            <person name="Du Z.-J."/>
        </authorList>
    </citation>
    <scope>NUCLEOTIDE SEQUENCE [LARGE SCALE GENOMIC DNA]</scope>
    <source>
        <strain evidence="12 13">2b14</strain>
    </source>
</reference>
<dbReference type="InterPro" id="IPR023753">
    <property type="entry name" value="FAD/NAD-binding_dom"/>
</dbReference>
<evidence type="ECO:0000256" key="8">
    <source>
        <dbReference type="ARBA" id="ARBA00047599"/>
    </source>
</evidence>
<dbReference type="PRINTS" id="PR00411">
    <property type="entry name" value="PNDRDTASEI"/>
</dbReference>
<feature type="domain" description="FAD/NAD(P)-binding" evidence="10">
    <location>
        <begin position="18"/>
        <end position="337"/>
    </location>
</feature>
<name>A0A364RCX2_9BACT</name>
<feature type="domain" description="External alternative NADH-ubiquinone oxidoreductase-like C-terminal" evidence="11">
    <location>
        <begin position="361"/>
        <end position="417"/>
    </location>
</feature>